<dbReference type="RefSeq" id="WP_148455060.1">
    <property type="nucleotide sequence ID" value="NZ_VSDO01000004.1"/>
</dbReference>
<evidence type="ECO:0000313" key="4">
    <source>
        <dbReference type="Proteomes" id="UP000325218"/>
    </source>
</evidence>
<organism evidence="3 4">
    <name type="scientific">Paenibacillus faecis</name>
    <dbReference type="NCBI Taxonomy" id="862114"/>
    <lineage>
        <taxon>Bacteria</taxon>
        <taxon>Bacillati</taxon>
        <taxon>Bacillota</taxon>
        <taxon>Bacilli</taxon>
        <taxon>Bacillales</taxon>
        <taxon>Paenibacillaceae</taxon>
        <taxon>Paenibacillus</taxon>
    </lineage>
</organism>
<dbReference type="Pfam" id="PF13671">
    <property type="entry name" value="AAA_33"/>
    <property type="match status" value="1"/>
</dbReference>
<accession>A0A5D0CNR0</accession>
<dbReference type="PANTHER" id="PTHR42850">
    <property type="entry name" value="METALLOPHOSPHOESTERASE"/>
    <property type="match status" value="1"/>
</dbReference>
<dbReference type="Pfam" id="PF00149">
    <property type="entry name" value="Metallophos"/>
    <property type="match status" value="1"/>
</dbReference>
<evidence type="ECO:0000259" key="2">
    <source>
        <dbReference type="Pfam" id="PF16542"/>
    </source>
</evidence>
<dbReference type="InterPro" id="IPR027417">
    <property type="entry name" value="P-loop_NTPase"/>
</dbReference>
<comment type="caution">
    <text evidence="3">The sequence shown here is derived from an EMBL/GenBank/DDBJ whole genome shotgun (WGS) entry which is preliminary data.</text>
</comment>
<dbReference type="Gene3D" id="3.60.21.10">
    <property type="match status" value="1"/>
</dbReference>
<evidence type="ECO:0000259" key="1">
    <source>
        <dbReference type="Pfam" id="PF00149"/>
    </source>
</evidence>
<dbReference type="Gene3D" id="3.30.470.30">
    <property type="entry name" value="DNA ligase/mRNA capping enzyme"/>
    <property type="match status" value="2"/>
</dbReference>
<dbReference type="Gene3D" id="3.40.50.300">
    <property type="entry name" value="P-loop containing nucleotide triphosphate hydrolases"/>
    <property type="match status" value="1"/>
</dbReference>
<dbReference type="GO" id="GO:0005737">
    <property type="term" value="C:cytoplasm"/>
    <property type="evidence" value="ECO:0007669"/>
    <property type="project" value="TreeGrafter"/>
</dbReference>
<dbReference type="InterPro" id="IPR029052">
    <property type="entry name" value="Metallo-depent_PP-like"/>
</dbReference>
<dbReference type="InterPro" id="IPR032380">
    <property type="entry name" value="PNKP_ligase_dom"/>
</dbReference>
<dbReference type="EMBL" id="VSDO01000004">
    <property type="protein sequence ID" value="TYA11332.1"/>
    <property type="molecule type" value="Genomic_DNA"/>
</dbReference>
<dbReference type="InterPro" id="IPR050126">
    <property type="entry name" value="Ap4A_hydrolase"/>
</dbReference>
<name>A0A5D0CNR0_9BACL</name>
<dbReference type="SUPFAM" id="SSF56300">
    <property type="entry name" value="Metallo-dependent phosphatases"/>
    <property type="match status" value="1"/>
</dbReference>
<proteinExistence type="predicted"/>
<sequence>MEIRTKVHTVFMLIGSTECGKTTFAKEVLVPGLRFEDRDKNIKANVQYLSSDQIRQEVLGHDYDKYDQVMLEASEQAFHLLFERLKMATSFPVNAEFVVVDTTGLSEDFRAKVKDIAYRNNYNLEAIVFDYRKRDDYYASERSKKLITNHINRLKKEVLGSLAREGYDKIHKVRAKDFYRSEEGKANPEYRVVIENLEDYLGGVLPQDQQYIIIGDVHECVGDLQGLLRDHGFGLEDGRLSAPERLRRTKIVLVGDWIDKGRQTKEIIEFLYENREYFYFVLGNHENFVGKYLNGEIQGADHELVRSYFDSIEVLRSDAELLEKFRQLVSLSKPFYRYVGVQGPSFYVTHAPCRKKYIGKLDTNSARHQRNFRIDREAPLEEQLAFLEEEAVSNHPYHVFGHIAAKQPFRIRNKIHIDTGSVHGNQLTSVGISYKPFLKSRKSAQAVIGGGEELKTLFKRERKVSVADLEEDEIRRLHYCSRHKINFISGTMSPADKDEASGELESLERGLAYFRDRGVTQVVLQPKYMGSRCNVYLHKEPERCFAVSRNGYKINQVDLSEIFGKLLRKFGAYMEERQIAMLMLDGELLPWKALGEGLIERQFKPIGAALESELAFLRHNGFEQAFGKLLEDYEASGFEQDQFRVSKSALSDKYGPSVYQNYKHVHELRDTYVPLEEHVQAYETYKRQLEWYAADGEGEVELELELELEYKPFALLKIVYEDGREQLPDWTTSDMYGFLSEDEALALDLSAPDSLEQAERYFAELTLEKHMEGVVIKPEVWTGATVPYMKVRNPEYLSIIYGYDYRFPHKYRKLLKQKNISQKLRASLNEYRLGMSLLGVPFADIAPGHAAYQEIAANLLFEVAQEKAIDPRL</sequence>
<dbReference type="OrthoDB" id="9807890at2"/>
<dbReference type="Pfam" id="PF16542">
    <property type="entry name" value="PNKP_ligase"/>
    <property type="match status" value="1"/>
</dbReference>
<dbReference type="GO" id="GO:0016791">
    <property type="term" value="F:phosphatase activity"/>
    <property type="evidence" value="ECO:0007669"/>
    <property type="project" value="TreeGrafter"/>
</dbReference>
<evidence type="ECO:0000313" key="3">
    <source>
        <dbReference type="EMBL" id="TYA11332.1"/>
    </source>
</evidence>
<dbReference type="AlphaFoldDB" id="A0A5D0CNR0"/>
<dbReference type="SUPFAM" id="SSF52540">
    <property type="entry name" value="P-loop containing nucleoside triphosphate hydrolases"/>
    <property type="match status" value="1"/>
</dbReference>
<keyword evidence="4" id="KW-1185">Reference proteome</keyword>
<feature type="domain" description="Polynucleotide kinase-phosphatase ligase" evidence="2">
    <location>
        <begin position="483"/>
        <end position="838"/>
    </location>
</feature>
<feature type="domain" description="Calcineurin-like phosphoesterase" evidence="1">
    <location>
        <begin position="212"/>
        <end position="404"/>
    </location>
</feature>
<reference evidence="3 4" key="1">
    <citation type="submission" date="2019-08" db="EMBL/GenBank/DDBJ databases">
        <title>Genome sequencing of Paenibacillus faecis DSM 23593(T).</title>
        <authorList>
            <person name="Kook J.-K."/>
            <person name="Park S.-N."/>
            <person name="Lim Y.K."/>
        </authorList>
    </citation>
    <scope>NUCLEOTIDE SEQUENCE [LARGE SCALE GENOMIC DNA]</scope>
    <source>
        <strain evidence="3 4">DSM 23593</strain>
    </source>
</reference>
<protein>
    <submittedName>
        <fullName evidence="3">Metallophosphoesterase</fullName>
    </submittedName>
</protein>
<dbReference type="PANTHER" id="PTHR42850:SF4">
    <property type="entry name" value="ZINC-DEPENDENT ENDOPOLYPHOSPHATASE"/>
    <property type="match status" value="1"/>
</dbReference>
<gene>
    <name evidence="3" type="ORF">FRY98_19435</name>
</gene>
<dbReference type="SUPFAM" id="SSF56091">
    <property type="entry name" value="DNA ligase/mRNA capping enzyme, catalytic domain"/>
    <property type="match status" value="1"/>
</dbReference>
<dbReference type="InterPro" id="IPR004843">
    <property type="entry name" value="Calcineurin-like_PHP"/>
</dbReference>
<dbReference type="Proteomes" id="UP000325218">
    <property type="component" value="Unassembled WGS sequence"/>
</dbReference>